<reference evidence="1 2" key="1">
    <citation type="submission" date="2018-11" db="EMBL/GenBank/DDBJ databases">
        <title>Genome sequencing and assembly of Clostridium tagluense strain A121.</title>
        <authorList>
            <person name="Murakami T."/>
            <person name="Segawa T."/>
            <person name="Shcherbakova V.A."/>
            <person name="Mori H."/>
            <person name="Yoshimura Y."/>
        </authorList>
    </citation>
    <scope>NUCLEOTIDE SEQUENCE [LARGE SCALE GENOMIC DNA]</scope>
    <source>
        <strain evidence="1 2">A121</strain>
    </source>
</reference>
<dbReference type="EMBL" id="BHYK01000008">
    <property type="protein sequence ID" value="GCD10102.1"/>
    <property type="molecule type" value="Genomic_DNA"/>
</dbReference>
<protein>
    <submittedName>
        <fullName evidence="1">Uncharacterized protein</fullName>
    </submittedName>
</protein>
<gene>
    <name evidence="1" type="ORF">Ctaglu_17250</name>
</gene>
<comment type="caution">
    <text evidence="1">The sequence shown here is derived from an EMBL/GenBank/DDBJ whole genome shotgun (WGS) entry which is preliminary data.</text>
</comment>
<evidence type="ECO:0000313" key="2">
    <source>
        <dbReference type="Proteomes" id="UP000287872"/>
    </source>
</evidence>
<evidence type="ECO:0000313" key="1">
    <source>
        <dbReference type="EMBL" id="GCD10102.1"/>
    </source>
</evidence>
<sequence length="42" mass="4809">MNFQLQQCVGHIDEFDAIENYNLSIGVEIQDFATSQLLDEGY</sequence>
<proteinExistence type="predicted"/>
<dbReference type="AlphaFoldDB" id="A0A401UKV6"/>
<dbReference type="Proteomes" id="UP000287872">
    <property type="component" value="Unassembled WGS sequence"/>
</dbReference>
<organism evidence="1 2">
    <name type="scientific">Clostridium tagluense</name>
    <dbReference type="NCBI Taxonomy" id="360422"/>
    <lineage>
        <taxon>Bacteria</taxon>
        <taxon>Bacillati</taxon>
        <taxon>Bacillota</taxon>
        <taxon>Clostridia</taxon>
        <taxon>Eubacteriales</taxon>
        <taxon>Clostridiaceae</taxon>
        <taxon>Clostridium</taxon>
    </lineage>
</organism>
<accession>A0A401UKV6</accession>
<keyword evidence="2" id="KW-1185">Reference proteome</keyword>
<dbReference type="RefSeq" id="WP_267901263.1">
    <property type="nucleotide sequence ID" value="NZ_BHYK01000008.1"/>
</dbReference>
<name>A0A401UKV6_9CLOT</name>